<evidence type="ECO:0000259" key="5">
    <source>
        <dbReference type="Pfam" id="PF02662"/>
    </source>
</evidence>
<keyword evidence="1" id="KW-0479">Metal-binding</keyword>
<comment type="caution">
    <text evidence="6">The sequence shown here is derived from an EMBL/GenBank/DDBJ whole genome shotgun (WGS) entry which is preliminary data.</text>
</comment>
<dbReference type="GO" id="GO:0046872">
    <property type="term" value="F:metal ion binding"/>
    <property type="evidence" value="ECO:0007669"/>
    <property type="project" value="UniProtKB-KW"/>
</dbReference>
<dbReference type="AlphaFoldDB" id="A0A0F9BVN9"/>
<evidence type="ECO:0000256" key="2">
    <source>
        <dbReference type="ARBA" id="ARBA00023002"/>
    </source>
</evidence>
<protein>
    <recommendedName>
        <fullName evidence="5">F420-non-reducing hydrogenase iron-sulfur subunit D domain-containing protein</fullName>
    </recommendedName>
</protein>
<dbReference type="EMBL" id="LAZR01049941">
    <property type="protein sequence ID" value="KKK88461.1"/>
    <property type="molecule type" value="Genomic_DNA"/>
</dbReference>
<reference evidence="6" key="1">
    <citation type="journal article" date="2015" name="Nature">
        <title>Complex archaea that bridge the gap between prokaryotes and eukaryotes.</title>
        <authorList>
            <person name="Spang A."/>
            <person name="Saw J.H."/>
            <person name="Jorgensen S.L."/>
            <person name="Zaremba-Niedzwiedzka K."/>
            <person name="Martijn J."/>
            <person name="Lind A.E."/>
            <person name="van Eijk R."/>
            <person name="Schleper C."/>
            <person name="Guy L."/>
            <person name="Ettema T.J."/>
        </authorList>
    </citation>
    <scope>NUCLEOTIDE SEQUENCE</scope>
</reference>
<evidence type="ECO:0000256" key="4">
    <source>
        <dbReference type="ARBA" id="ARBA00023014"/>
    </source>
</evidence>
<organism evidence="6">
    <name type="scientific">marine sediment metagenome</name>
    <dbReference type="NCBI Taxonomy" id="412755"/>
    <lineage>
        <taxon>unclassified sequences</taxon>
        <taxon>metagenomes</taxon>
        <taxon>ecological metagenomes</taxon>
    </lineage>
</organism>
<feature type="domain" description="F420-non-reducing hydrogenase iron-sulfur subunit D" evidence="5">
    <location>
        <begin position="20"/>
        <end position="124"/>
    </location>
</feature>
<dbReference type="InterPro" id="IPR003813">
    <property type="entry name" value="MvhD/FlpD"/>
</dbReference>
<dbReference type="GO" id="GO:0051536">
    <property type="term" value="F:iron-sulfur cluster binding"/>
    <property type="evidence" value="ECO:0007669"/>
    <property type="project" value="UniProtKB-KW"/>
</dbReference>
<keyword evidence="3" id="KW-0408">Iron</keyword>
<dbReference type="GO" id="GO:0016491">
    <property type="term" value="F:oxidoreductase activity"/>
    <property type="evidence" value="ECO:0007669"/>
    <property type="project" value="UniProtKB-KW"/>
</dbReference>
<name>A0A0F9BVN9_9ZZZZ</name>
<accession>A0A0F9BVN9</accession>
<evidence type="ECO:0000256" key="3">
    <source>
        <dbReference type="ARBA" id="ARBA00023004"/>
    </source>
</evidence>
<evidence type="ECO:0000256" key="1">
    <source>
        <dbReference type="ARBA" id="ARBA00022723"/>
    </source>
</evidence>
<sequence>MSSEDQGKRPDDGSDWQPRIVAFLCNWCSYAGADLAGMSRREYPAAIKIVRLPCSGRVDPMFVLKAFERGADMVLVSGCHPGDCHYTSGNYHARRKLPAFRELLEFVGIDPRRFKISWVSAAEG</sequence>
<keyword evidence="4" id="KW-0411">Iron-sulfur</keyword>
<dbReference type="Pfam" id="PF02662">
    <property type="entry name" value="FlpD"/>
    <property type="match status" value="1"/>
</dbReference>
<keyword evidence="2" id="KW-0560">Oxidoreductase</keyword>
<feature type="non-terminal residue" evidence="6">
    <location>
        <position position="124"/>
    </location>
</feature>
<gene>
    <name evidence="6" type="ORF">LCGC14_2742930</name>
</gene>
<evidence type="ECO:0000313" key="6">
    <source>
        <dbReference type="EMBL" id="KKK88461.1"/>
    </source>
</evidence>
<proteinExistence type="predicted"/>